<protein>
    <recommendedName>
        <fullName evidence="1">N-acetyltransferase domain-containing protein</fullName>
    </recommendedName>
</protein>
<dbReference type="AlphaFoldDB" id="A0AAJ0CRT6"/>
<organism evidence="2 3">
    <name type="scientific">Conoideocrella luteorostrata</name>
    <dbReference type="NCBI Taxonomy" id="1105319"/>
    <lineage>
        <taxon>Eukaryota</taxon>
        <taxon>Fungi</taxon>
        <taxon>Dikarya</taxon>
        <taxon>Ascomycota</taxon>
        <taxon>Pezizomycotina</taxon>
        <taxon>Sordariomycetes</taxon>
        <taxon>Hypocreomycetidae</taxon>
        <taxon>Hypocreales</taxon>
        <taxon>Clavicipitaceae</taxon>
        <taxon>Conoideocrella</taxon>
    </lineage>
</organism>
<accession>A0AAJ0CRT6</accession>
<evidence type="ECO:0000313" key="3">
    <source>
        <dbReference type="Proteomes" id="UP001251528"/>
    </source>
</evidence>
<dbReference type="CDD" id="cd04301">
    <property type="entry name" value="NAT_SF"/>
    <property type="match status" value="1"/>
</dbReference>
<name>A0AAJ0CRT6_9HYPO</name>
<sequence length="228" mass="24915">MAKSTFSIVIPLADDAPVISGIHLRAMQDNLLTHAQFPNPRAVEYFRGWITQNTIQHVHDGGKGVLIARDPASGQVASFIKWLEYGTGGEVSPPPPDSTNTSAVGGDVWPEFCGRDILDEYANVAAGARKKLLGEREYFHVTFLCTDPNWGGRGAASALLRELEGMAADAGKAIILEAVMPAVPLYKRLGFDIRQQLRLMLPPRGSTNRTELYLEESMVWTPPSQEVA</sequence>
<dbReference type="PANTHER" id="PTHR42791:SF2">
    <property type="entry name" value="N-ACETYLTRANSFERASE DOMAIN-CONTAINING PROTEIN"/>
    <property type="match status" value="1"/>
</dbReference>
<dbReference type="PANTHER" id="PTHR42791">
    <property type="entry name" value="GNAT FAMILY ACETYLTRANSFERASE"/>
    <property type="match status" value="1"/>
</dbReference>
<gene>
    <name evidence="2" type="ORF">QQS21_004287</name>
</gene>
<dbReference type="PROSITE" id="PS51186">
    <property type="entry name" value="GNAT"/>
    <property type="match status" value="1"/>
</dbReference>
<evidence type="ECO:0000259" key="1">
    <source>
        <dbReference type="PROSITE" id="PS51186"/>
    </source>
</evidence>
<dbReference type="InterPro" id="IPR000182">
    <property type="entry name" value="GNAT_dom"/>
</dbReference>
<dbReference type="Pfam" id="PF13673">
    <property type="entry name" value="Acetyltransf_10"/>
    <property type="match status" value="1"/>
</dbReference>
<dbReference type="SUPFAM" id="SSF55729">
    <property type="entry name" value="Acyl-CoA N-acyltransferases (Nat)"/>
    <property type="match status" value="1"/>
</dbReference>
<keyword evidence="3" id="KW-1185">Reference proteome</keyword>
<comment type="caution">
    <text evidence="2">The sequence shown here is derived from an EMBL/GenBank/DDBJ whole genome shotgun (WGS) entry which is preliminary data.</text>
</comment>
<feature type="domain" description="N-acetyltransferase" evidence="1">
    <location>
        <begin position="66"/>
        <end position="219"/>
    </location>
</feature>
<dbReference type="GO" id="GO:0016747">
    <property type="term" value="F:acyltransferase activity, transferring groups other than amino-acyl groups"/>
    <property type="evidence" value="ECO:0007669"/>
    <property type="project" value="InterPro"/>
</dbReference>
<dbReference type="InterPro" id="IPR016181">
    <property type="entry name" value="Acyl_CoA_acyltransferase"/>
</dbReference>
<reference evidence="2" key="1">
    <citation type="submission" date="2023-06" db="EMBL/GenBank/DDBJ databases">
        <title>Conoideocrella luteorostrata (Hypocreales: Clavicipitaceae), a potential biocontrol fungus for elongate hemlock scale in United States Christmas tree production areas.</title>
        <authorList>
            <person name="Barrett H."/>
            <person name="Lovett B."/>
            <person name="Macias A.M."/>
            <person name="Stajich J.E."/>
            <person name="Kasson M.T."/>
        </authorList>
    </citation>
    <scope>NUCLEOTIDE SEQUENCE</scope>
    <source>
        <strain evidence="2">ARSEF 14590</strain>
    </source>
</reference>
<proteinExistence type="predicted"/>
<dbReference type="InterPro" id="IPR052523">
    <property type="entry name" value="Trichothecene_AcTrans"/>
</dbReference>
<dbReference type="EMBL" id="JASWJB010000062">
    <property type="protein sequence ID" value="KAK2603518.1"/>
    <property type="molecule type" value="Genomic_DNA"/>
</dbReference>
<dbReference type="Gene3D" id="3.40.630.30">
    <property type="match status" value="1"/>
</dbReference>
<evidence type="ECO:0000313" key="2">
    <source>
        <dbReference type="EMBL" id="KAK2603518.1"/>
    </source>
</evidence>
<dbReference type="Proteomes" id="UP001251528">
    <property type="component" value="Unassembled WGS sequence"/>
</dbReference>